<gene>
    <name evidence="2" type="ORF">D0466_13120</name>
</gene>
<keyword evidence="1" id="KW-0472">Membrane</keyword>
<name>A0A372LBE0_9BACI</name>
<proteinExistence type="predicted"/>
<keyword evidence="1" id="KW-0812">Transmembrane</keyword>
<feature type="transmembrane region" description="Helical" evidence="1">
    <location>
        <begin position="7"/>
        <end position="33"/>
    </location>
</feature>
<protein>
    <submittedName>
        <fullName evidence="2">Uncharacterized protein</fullName>
    </submittedName>
</protein>
<dbReference type="Proteomes" id="UP000262939">
    <property type="component" value="Unassembled WGS sequence"/>
</dbReference>
<reference evidence="2 3" key="1">
    <citation type="submission" date="2018-08" db="EMBL/GenBank/DDBJ databases">
        <title>Bacillus chawlae sp. nov., Bacillus glennii sp. nov., and Bacillus saganii sp. nov. Isolated from the Vehicle Assembly Building at Kennedy Space Center where the Viking Spacecraft were Assembled.</title>
        <authorList>
            <person name="Seuylemezian A."/>
            <person name="Vaishampayan P."/>
        </authorList>
    </citation>
    <scope>NUCLEOTIDE SEQUENCE [LARGE SCALE GENOMIC DNA]</scope>
    <source>
        <strain evidence="2 3">V44-8</strain>
    </source>
</reference>
<keyword evidence="1" id="KW-1133">Transmembrane helix</keyword>
<comment type="caution">
    <text evidence="2">The sequence shown here is derived from an EMBL/GenBank/DDBJ whole genome shotgun (WGS) entry which is preliminary data.</text>
</comment>
<sequence>MKSNRYFVAISTLVLTTGVLLLIGYIFTIPLLMFRYENTDEANGVFVSTGSIFPFIFGLGVSFLLDKIYVYKYHRKLG</sequence>
<dbReference type="RefSeq" id="WP_117323014.1">
    <property type="nucleotide sequence ID" value="NZ_QVTD01000008.1"/>
</dbReference>
<evidence type="ECO:0000256" key="1">
    <source>
        <dbReference type="SAM" id="Phobius"/>
    </source>
</evidence>
<organism evidence="2 3">
    <name type="scientific">Peribacillus glennii</name>
    <dbReference type="NCBI Taxonomy" id="2303991"/>
    <lineage>
        <taxon>Bacteria</taxon>
        <taxon>Bacillati</taxon>
        <taxon>Bacillota</taxon>
        <taxon>Bacilli</taxon>
        <taxon>Bacillales</taxon>
        <taxon>Bacillaceae</taxon>
        <taxon>Peribacillus</taxon>
    </lineage>
</organism>
<dbReference type="AlphaFoldDB" id="A0A372LBE0"/>
<evidence type="ECO:0000313" key="2">
    <source>
        <dbReference type="EMBL" id="RFU62887.1"/>
    </source>
</evidence>
<accession>A0A372LBE0</accession>
<evidence type="ECO:0000313" key="3">
    <source>
        <dbReference type="Proteomes" id="UP000262939"/>
    </source>
</evidence>
<dbReference type="EMBL" id="QVTD01000008">
    <property type="protein sequence ID" value="RFU62887.1"/>
    <property type="molecule type" value="Genomic_DNA"/>
</dbReference>
<keyword evidence="3" id="KW-1185">Reference proteome</keyword>
<feature type="transmembrane region" description="Helical" evidence="1">
    <location>
        <begin position="45"/>
        <end position="65"/>
    </location>
</feature>
<dbReference type="OrthoDB" id="2892501at2"/>